<name>F4PSF1_CACFS</name>
<evidence type="ECO:0000256" key="1">
    <source>
        <dbReference type="SAM" id="SignalP"/>
    </source>
</evidence>
<keyword evidence="1" id="KW-0732">Signal</keyword>
<gene>
    <name evidence="2" type="ORF">DFA_01367</name>
</gene>
<sequence>MTTIIYDRYYRFQVTSNIGLLLVLLLLSIVLLLLPTTCHSQPVPTTEITFANDIVDSSCTFSFCSGEGGPCDCIYPFSGFKCFIPLVCINGTCTSVKSENTTCSVNNDCNELLGEYCVLEVDGIKRCQTAFYAGYGENCTQNYQCYLGMICPNGTCTTPPGGCYSQEQCPRDQACTSDGRCVPVTFAPGECNSLNTLSECFGFCVPKYRDSYIGVCNLTTYVGDICVVNKISCNPSLLQYCKQDWVGSAMGTCQTRPSTSFNTCFQMSDCSPWEYCRCDAFSSVGYCSPTSELLGKYCLSSLGFFYTCAHENDCNPDMASHPLSCSYEKCQDFVRCVKNFCVDPLLSKDVCVQQTCDLTKPIELLVAGIEIEDSQDELQKMYQQVIDQGIVDTKPAQARYFDTYHRDGLEQFYQFIRDSKDEIRKRNLLKEIKNIKKS</sequence>
<feature type="chain" id="PRO_5003313290" description="EGF-like domain-containing protein" evidence="1">
    <location>
        <begin position="41"/>
        <end position="438"/>
    </location>
</feature>
<accession>F4PSF1</accession>
<evidence type="ECO:0000313" key="2">
    <source>
        <dbReference type="EMBL" id="EGG21481.1"/>
    </source>
</evidence>
<dbReference type="OMA" id="CAHENDC"/>
<dbReference type="OrthoDB" id="18571at2759"/>
<evidence type="ECO:0008006" key="4">
    <source>
        <dbReference type="Google" id="ProtNLM"/>
    </source>
</evidence>
<keyword evidence="3" id="KW-1185">Reference proteome</keyword>
<evidence type="ECO:0000313" key="3">
    <source>
        <dbReference type="Proteomes" id="UP000007797"/>
    </source>
</evidence>
<protein>
    <recommendedName>
        <fullName evidence="4">EGF-like domain-containing protein</fullName>
    </recommendedName>
</protein>
<dbReference type="EMBL" id="GL883010">
    <property type="protein sequence ID" value="EGG21481.1"/>
    <property type="molecule type" value="Genomic_DNA"/>
</dbReference>
<dbReference type="GeneID" id="14872853"/>
<reference evidence="3" key="1">
    <citation type="journal article" date="2011" name="Genome Res.">
        <title>Phylogeny-wide analysis of social amoeba genomes highlights ancient origins for complex intercellular communication.</title>
        <authorList>
            <person name="Heidel A.J."/>
            <person name="Lawal H.M."/>
            <person name="Felder M."/>
            <person name="Schilde C."/>
            <person name="Helps N.R."/>
            <person name="Tunggal B."/>
            <person name="Rivero F."/>
            <person name="John U."/>
            <person name="Schleicher M."/>
            <person name="Eichinger L."/>
            <person name="Platzer M."/>
            <person name="Noegel A.A."/>
            <person name="Schaap P."/>
            <person name="Gloeckner G."/>
        </authorList>
    </citation>
    <scope>NUCLEOTIDE SEQUENCE [LARGE SCALE GENOMIC DNA]</scope>
    <source>
        <strain evidence="3">SH3</strain>
    </source>
</reference>
<dbReference type="KEGG" id="dfa:DFA_01367"/>
<dbReference type="RefSeq" id="XP_004359331.1">
    <property type="nucleotide sequence ID" value="XM_004359274.1"/>
</dbReference>
<dbReference type="Proteomes" id="UP000007797">
    <property type="component" value="Unassembled WGS sequence"/>
</dbReference>
<dbReference type="PANTHER" id="PTHR33459:SF6">
    <property type="entry name" value="DICKKOPF N-TERMINAL CYSTEINE-RICH DOMAIN-CONTAINING PROTEIN"/>
    <property type="match status" value="1"/>
</dbReference>
<dbReference type="PANTHER" id="PTHR33459">
    <property type="entry name" value="DD-GDCA PROTEIN"/>
    <property type="match status" value="1"/>
</dbReference>
<organism evidence="2 3">
    <name type="scientific">Cavenderia fasciculata</name>
    <name type="common">Slime mold</name>
    <name type="synonym">Dictyostelium fasciculatum</name>
    <dbReference type="NCBI Taxonomy" id="261658"/>
    <lineage>
        <taxon>Eukaryota</taxon>
        <taxon>Amoebozoa</taxon>
        <taxon>Evosea</taxon>
        <taxon>Eumycetozoa</taxon>
        <taxon>Dictyostelia</taxon>
        <taxon>Acytosteliales</taxon>
        <taxon>Cavenderiaceae</taxon>
        <taxon>Cavenderia</taxon>
    </lineage>
</organism>
<proteinExistence type="predicted"/>
<dbReference type="InterPro" id="IPR052326">
    <property type="entry name" value="Diff-Dev_Assoc_Protein"/>
</dbReference>
<feature type="signal peptide" evidence="1">
    <location>
        <begin position="1"/>
        <end position="40"/>
    </location>
</feature>
<dbReference type="AlphaFoldDB" id="F4PSF1"/>